<dbReference type="PANTHER" id="PTHR48414">
    <property type="entry name" value="POP5 HOMOLOG, RIBONUCLEASE P_MRP SUBUNIT"/>
    <property type="match status" value="1"/>
</dbReference>
<dbReference type="InterPro" id="IPR016819">
    <property type="entry name" value="RNase_P/MRP_POP5"/>
</dbReference>
<dbReference type="GO" id="GO:0030677">
    <property type="term" value="C:ribonuclease P complex"/>
    <property type="evidence" value="ECO:0007669"/>
    <property type="project" value="InterPro"/>
</dbReference>
<dbReference type="OMA" id="MQNYLDK"/>
<keyword evidence="2" id="KW-0698">rRNA processing</keyword>
<reference evidence="7" key="1">
    <citation type="submission" date="2022-11" db="UniProtKB">
        <authorList>
            <consortium name="EnsemblMetazoa"/>
        </authorList>
    </citation>
    <scope>IDENTIFICATION</scope>
</reference>
<comment type="function">
    <text evidence="6">Component of ribonuclease P, a protein complex that generates mature tRNA molecules by cleaving their 5'-ends.</text>
</comment>
<dbReference type="EnsemblMetazoa" id="XM_038203462.1">
    <property type="protein sequence ID" value="XP_038059390.1"/>
    <property type="gene ID" value="LOC119730504"/>
</dbReference>
<dbReference type="RefSeq" id="XP_038059392.1">
    <property type="nucleotide sequence ID" value="XM_038203464.1"/>
</dbReference>
<dbReference type="AlphaFoldDB" id="A0A914A6A2"/>
<comment type="subcellular location">
    <subcellularLocation>
        <location evidence="6">Nucleus</location>
        <location evidence="6">Nucleolus</location>
    </subcellularLocation>
</comment>
<dbReference type="GO" id="GO:0005730">
    <property type="term" value="C:nucleolus"/>
    <property type="evidence" value="ECO:0007669"/>
    <property type="project" value="UniProtKB-SubCell"/>
</dbReference>
<evidence type="ECO:0000256" key="1">
    <source>
        <dbReference type="ARBA" id="ARBA00010800"/>
    </source>
</evidence>
<dbReference type="OrthoDB" id="24745at2759"/>
<dbReference type="EnsemblMetazoa" id="XM_038203463.1">
    <property type="protein sequence ID" value="XP_038059391.1"/>
    <property type="gene ID" value="LOC119730504"/>
</dbReference>
<dbReference type="InterPro" id="IPR002759">
    <property type="entry name" value="Pop5/Rpp14/Rnp2-like"/>
</dbReference>
<dbReference type="PIRSF" id="PIRSF023803">
    <property type="entry name" value="Ribonuclease_P_prd"/>
    <property type="match status" value="1"/>
</dbReference>
<dbReference type="Proteomes" id="UP000887568">
    <property type="component" value="Unplaced"/>
</dbReference>
<evidence type="ECO:0000313" key="7">
    <source>
        <dbReference type="EnsemblMetazoa" id="XP_038059392.1"/>
    </source>
</evidence>
<dbReference type="InterPro" id="IPR038085">
    <property type="entry name" value="Rnp2-like_sf"/>
</dbReference>
<evidence type="ECO:0000256" key="6">
    <source>
        <dbReference type="PIRNR" id="PIRNR023803"/>
    </source>
</evidence>
<proteinExistence type="inferred from homology"/>
<dbReference type="EnsemblMetazoa" id="XM_038203464.1">
    <property type="protein sequence ID" value="XP_038059392.1"/>
    <property type="gene ID" value="LOC119730504"/>
</dbReference>
<evidence type="ECO:0000256" key="3">
    <source>
        <dbReference type="ARBA" id="ARBA00022694"/>
    </source>
</evidence>
<sequence length="159" mass="18546">MVRIKNRYFLCELVFEDAIWRALAVNNQHLYNAVKDAVRQIHGDYGAAAIAWGLNVKYLNPDTGVMMIRVRRQNQKILSTTLPFIKSVASFPVTMRTLHISGTIRSCQKFLVKYNRRQLVVLLRQCRTKEERQKVRESIRRCTLEQEEEEFGDGALEDT</sequence>
<dbReference type="GO" id="GO:0001682">
    <property type="term" value="P:tRNA 5'-leader removal"/>
    <property type="evidence" value="ECO:0007669"/>
    <property type="project" value="InterPro"/>
</dbReference>
<name>A0A914A6A2_PATMI</name>
<dbReference type="GO" id="GO:0006364">
    <property type="term" value="P:rRNA processing"/>
    <property type="evidence" value="ECO:0007669"/>
    <property type="project" value="UniProtKB-KW"/>
</dbReference>
<evidence type="ECO:0000313" key="8">
    <source>
        <dbReference type="Proteomes" id="UP000887568"/>
    </source>
</evidence>
<organism evidence="7 8">
    <name type="scientific">Patiria miniata</name>
    <name type="common">Bat star</name>
    <name type="synonym">Asterina miniata</name>
    <dbReference type="NCBI Taxonomy" id="46514"/>
    <lineage>
        <taxon>Eukaryota</taxon>
        <taxon>Metazoa</taxon>
        <taxon>Echinodermata</taxon>
        <taxon>Eleutherozoa</taxon>
        <taxon>Asterozoa</taxon>
        <taxon>Asteroidea</taxon>
        <taxon>Valvatacea</taxon>
        <taxon>Valvatida</taxon>
        <taxon>Asterinidae</taxon>
        <taxon>Patiria</taxon>
    </lineage>
</organism>
<evidence type="ECO:0000256" key="2">
    <source>
        <dbReference type="ARBA" id="ARBA00022552"/>
    </source>
</evidence>
<accession>A0A914A6A2</accession>
<keyword evidence="3 6" id="KW-0819">tRNA processing</keyword>
<keyword evidence="8" id="KW-1185">Reference proteome</keyword>
<dbReference type="GeneID" id="119730504"/>
<protein>
    <recommendedName>
        <fullName evidence="5 6">Ribonuclease P/MRP protein subunit POP5</fullName>
    </recommendedName>
</protein>
<dbReference type="RefSeq" id="XP_038059390.1">
    <property type="nucleotide sequence ID" value="XM_038203462.1"/>
</dbReference>
<comment type="similarity">
    <text evidence="1 6">Belongs to the eukaryotic/archaeal RNase P protein component 2 family.</text>
</comment>
<dbReference type="RefSeq" id="XP_038059391.1">
    <property type="nucleotide sequence ID" value="XM_038203463.1"/>
</dbReference>
<dbReference type="SUPFAM" id="SSF160350">
    <property type="entry name" value="Rnp2-like"/>
    <property type="match status" value="1"/>
</dbReference>
<evidence type="ECO:0000256" key="4">
    <source>
        <dbReference type="ARBA" id="ARBA00023242"/>
    </source>
</evidence>
<evidence type="ECO:0000256" key="5">
    <source>
        <dbReference type="ARBA" id="ARBA00044198"/>
    </source>
</evidence>
<dbReference type="Gene3D" id="3.30.70.3250">
    <property type="entry name" value="Ribonuclease P, Pop5 subunit"/>
    <property type="match status" value="1"/>
</dbReference>
<dbReference type="PANTHER" id="PTHR48414:SF1">
    <property type="entry name" value="POP5 HOMOLOG, RIBONUCLEASE P_MRP SUBUNIT"/>
    <property type="match status" value="1"/>
</dbReference>
<dbReference type="Pfam" id="PF01900">
    <property type="entry name" value="RNase_P_Rpp14"/>
    <property type="match status" value="1"/>
</dbReference>
<dbReference type="GO" id="GO:0033204">
    <property type="term" value="F:ribonuclease P RNA binding"/>
    <property type="evidence" value="ECO:0007669"/>
    <property type="project" value="InterPro"/>
</dbReference>
<keyword evidence="4 6" id="KW-0539">Nucleus</keyword>